<dbReference type="PIRSF" id="PIRSF017082">
    <property type="entry name" value="YflP"/>
    <property type="match status" value="1"/>
</dbReference>
<dbReference type="InterPro" id="IPR042100">
    <property type="entry name" value="Bug_dom1"/>
</dbReference>
<name>A0ABZ0PM89_9PROT</name>
<gene>
    <name evidence="3" type="ORF">R9Z33_07740</name>
</gene>
<evidence type="ECO:0000256" key="1">
    <source>
        <dbReference type="ARBA" id="ARBA00006987"/>
    </source>
</evidence>
<dbReference type="SUPFAM" id="SSF53850">
    <property type="entry name" value="Periplasmic binding protein-like II"/>
    <property type="match status" value="1"/>
</dbReference>
<dbReference type="PANTHER" id="PTHR42928:SF5">
    <property type="entry name" value="BLR1237 PROTEIN"/>
    <property type="match status" value="1"/>
</dbReference>
<feature type="chain" id="PRO_5046881628" evidence="2">
    <location>
        <begin position="23"/>
        <end position="326"/>
    </location>
</feature>
<reference evidence="3 4" key="1">
    <citation type="submission" date="2023-11" db="EMBL/GenBank/DDBJ databases">
        <title>Arctic aerobic anoxygenic photoheterotroph Sediminicoccus rosea KRV36 adapts its photosynthesis to long days of polar summer.</title>
        <authorList>
            <person name="Tomasch J."/>
            <person name="Kopejtka K."/>
            <person name="Bily T."/>
            <person name="Gardiner A.T."/>
            <person name="Gardian Z."/>
            <person name="Shivaramu S."/>
            <person name="Koblizek M."/>
            <person name="Engelhardt F."/>
            <person name="Kaftan D."/>
        </authorList>
    </citation>
    <scope>NUCLEOTIDE SEQUENCE [LARGE SCALE GENOMIC DNA]</scope>
    <source>
        <strain evidence="3 4">R-30</strain>
    </source>
</reference>
<dbReference type="EMBL" id="CP137852">
    <property type="protein sequence ID" value="WPB86762.1"/>
    <property type="molecule type" value="Genomic_DNA"/>
</dbReference>
<sequence>MIRRRQLALAALPLSGALPLYAAQAQTADWPTRPMRFVSPFPPGGAADLLTRVMADEMRGPLGQPVTVENRSGVGGTVGSEFVARATPDGYTWLMASTGPFSITPELVRLNFDPARDLAPVAMVAGVASVFAVHPSVPANNLAELIALIRAQPGRLSYASGGTGSATHLFVELLLQMARLEALHVPYRGSGPSITDTIAGRVQFICDTLPATLGHIREGRLRAVAVTTKQRHPALPDVPTVAESGVPGYEAVGWYGLAAASGTPAPIIERMNAEVNRALAQPALRERLAGQGADPLPMTPAAFGAFIAEDRARWGGVIRTGNIKPD</sequence>
<dbReference type="Gene3D" id="3.40.190.10">
    <property type="entry name" value="Periplasmic binding protein-like II"/>
    <property type="match status" value="1"/>
</dbReference>
<dbReference type="Pfam" id="PF03401">
    <property type="entry name" value="TctC"/>
    <property type="match status" value="1"/>
</dbReference>
<dbReference type="PANTHER" id="PTHR42928">
    <property type="entry name" value="TRICARBOXYLATE-BINDING PROTEIN"/>
    <property type="match status" value="1"/>
</dbReference>
<keyword evidence="4" id="KW-1185">Reference proteome</keyword>
<dbReference type="RefSeq" id="WP_318650730.1">
    <property type="nucleotide sequence ID" value="NZ_CP137852.1"/>
</dbReference>
<evidence type="ECO:0000313" key="4">
    <source>
        <dbReference type="Proteomes" id="UP001305521"/>
    </source>
</evidence>
<accession>A0ABZ0PM89</accession>
<evidence type="ECO:0000313" key="3">
    <source>
        <dbReference type="EMBL" id="WPB86762.1"/>
    </source>
</evidence>
<comment type="similarity">
    <text evidence="1">Belongs to the UPF0065 (bug) family.</text>
</comment>
<organism evidence="3 4">
    <name type="scientific">Sediminicoccus rosea</name>
    <dbReference type="NCBI Taxonomy" id="1225128"/>
    <lineage>
        <taxon>Bacteria</taxon>
        <taxon>Pseudomonadati</taxon>
        <taxon>Pseudomonadota</taxon>
        <taxon>Alphaproteobacteria</taxon>
        <taxon>Acetobacterales</taxon>
        <taxon>Roseomonadaceae</taxon>
        <taxon>Sediminicoccus</taxon>
    </lineage>
</organism>
<proteinExistence type="inferred from homology"/>
<protein>
    <submittedName>
        <fullName evidence="3">Tripartite tricarboxylate transporter substrate binding protein</fullName>
    </submittedName>
</protein>
<keyword evidence="2" id="KW-0732">Signal</keyword>
<evidence type="ECO:0000256" key="2">
    <source>
        <dbReference type="SAM" id="SignalP"/>
    </source>
</evidence>
<feature type="signal peptide" evidence="2">
    <location>
        <begin position="1"/>
        <end position="22"/>
    </location>
</feature>
<dbReference type="InterPro" id="IPR005064">
    <property type="entry name" value="BUG"/>
</dbReference>
<dbReference type="Gene3D" id="3.40.190.150">
    <property type="entry name" value="Bordetella uptake gene, domain 1"/>
    <property type="match status" value="1"/>
</dbReference>
<dbReference type="CDD" id="cd13578">
    <property type="entry name" value="PBP2_Bug27"/>
    <property type="match status" value="1"/>
</dbReference>
<dbReference type="Proteomes" id="UP001305521">
    <property type="component" value="Chromosome"/>
</dbReference>